<dbReference type="OrthoDB" id="415821at2759"/>
<feature type="transmembrane region" description="Helical" evidence="1">
    <location>
        <begin position="252"/>
        <end position="272"/>
    </location>
</feature>
<keyword evidence="3" id="KW-1185">Reference proteome</keyword>
<evidence type="ECO:0000313" key="2">
    <source>
        <dbReference type="EMBL" id="CAE7359095.1"/>
    </source>
</evidence>
<accession>A0A812PMT7</accession>
<protein>
    <submittedName>
        <fullName evidence="2">Uncharacterized protein</fullName>
    </submittedName>
</protein>
<gene>
    <name evidence="2" type="ORF">SPIL2461_LOCUS8572</name>
</gene>
<name>A0A812PMT7_SYMPI</name>
<dbReference type="Proteomes" id="UP000649617">
    <property type="component" value="Unassembled WGS sequence"/>
</dbReference>
<proteinExistence type="predicted"/>
<organism evidence="2 3">
    <name type="scientific">Symbiodinium pilosum</name>
    <name type="common">Dinoflagellate</name>
    <dbReference type="NCBI Taxonomy" id="2952"/>
    <lineage>
        <taxon>Eukaryota</taxon>
        <taxon>Sar</taxon>
        <taxon>Alveolata</taxon>
        <taxon>Dinophyceae</taxon>
        <taxon>Suessiales</taxon>
        <taxon>Symbiodiniaceae</taxon>
        <taxon>Symbiodinium</taxon>
    </lineage>
</organism>
<comment type="caution">
    <text evidence="2">The sequence shown here is derived from an EMBL/GenBank/DDBJ whole genome shotgun (WGS) entry which is preliminary data.</text>
</comment>
<feature type="transmembrane region" description="Helical" evidence="1">
    <location>
        <begin position="169"/>
        <end position="195"/>
    </location>
</feature>
<reference evidence="2" key="1">
    <citation type="submission" date="2021-02" db="EMBL/GenBank/DDBJ databases">
        <authorList>
            <person name="Dougan E. K."/>
            <person name="Rhodes N."/>
            <person name="Thang M."/>
            <person name="Chan C."/>
        </authorList>
    </citation>
    <scope>NUCLEOTIDE SEQUENCE</scope>
</reference>
<evidence type="ECO:0000256" key="1">
    <source>
        <dbReference type="SAM" id="Phobius"/>
    </source>
</evidence>
<feature type="transmembrane region" description="Helical" evidence="1">
    <location>
        <begin position="12"/>
        <end position="34"/>
    </location>
</feature>
<evidence type="ECO:0000313" key="3">
    <source>
        <dbReference type="Proteomes" id="UP000649617"/>
    </source>
</evidence>
<sequence>MAGLIDVGIFDHIFAGALVLLNLVMQTAFSVILLTPAFMGEDFGTKIDSAREWRTSIAHDYKYMDLAGTSLVTRVCNGDGSVILSTVQATLVEHVNSFLGMEKKQFDLPVFQPGVLLCMLCIVLWTLCVYKVLVWGLGLQKMFLASQEDPCRPFLPDPVAEVLGALQHALWLLLTYTCRTVIATVLLIAGILWLARTTSISELMLNAVALNAILDVDEFLFVGMTPIKIQHAIQSLEPMQVKYSQRRSELESVVHFISLLVLVLLTYTLQLAPLTDAMLDLKNELCGGNQSFVVGFNPDSQLVHALVTPDVDDILIRNLSLGELAVNAHKATSPETTPKGHPKYLLFSSDRAAFNNDQTRSMELEASMVPFCIEDQVLTPGAVFFGDPALSFWVDALLRTSGASLGRLDVTSCQEMADLCDTVDGRLLRMTCGETCGCADPHRSAWFKVARHGCSPACLELGRATLLQGPCEDAGNDENWRKFWEIYPSAVSYFYGADVTQTMIWPVANQTIAAMLEDGCAALANFPLDPVTNTKWCDGMPALFRPLAAVCPRSCGCEQATELPTHCPMSCTVTGNAST</sequence>
<keyword evidence="1" id="KW-0472">Membrane</keyword>
<dbReference type="EMBL" id="CAJNIZ010014202">
    <property type="protein sequence ID" value="CAE7359095.1"/>
    <property type="molecule type" value="Genomic_DNA"/>
</dbReference>
<keyword evidence="1" id="KW-1133">Transmembrane helix</keyword>
<keyword evidence="1" id="KW-0812">Transmembrane</keyword>
<feature type="transmembrane region" description="Helical" evidence="1">
    <location>
        <begin position="110"/>
        <end position="133"/>
    </location>
</feature>
<dbReference type="AlphaFoldDB" id="A0A812PMT7"/>